<proteinExistence type="predicted"/>
<protein>
    <submittedName>
        <fullName evidence="4">Trafficking protein particle complex subunit 11 isoform X1</fullName>
    </submittedName>
</protein>
<feature type="domain" description="Gryzun putative trafficking through Golgi" evidence="1">
    <location>
        <begin position="947"/>
        <end position="1057"/>
    </location>
</feature>
<name>A0ABM3G815_NEOLC</name>
<dbReference type="Pfam" id="PF11817">
    <property type="entry name" value="Foie-gras_1"/>
    <property type="match status" value="1"/>
</dbReference>
<dbReference type="InterPro" id="IPR012880">
    <property type="entry name" value="Gryzun"/>
</dbReference>
<dbReference type="InterPro" id="IPR021773">
    <property type="entry name" value="TPC11"/>
</dbReference>
<evidence type="ECO:0000259" key="2">
    <source>
        <dbReference type="Pfam" id="PF11817"/>
    </source>
</evidence>
<keyword evidence="3" id="KW-1185">Reference proteome</keyword>
<dbReference type="RefSeq" id="XP_046596412.1">
    <property type="nucleotide sequence ID" value="XM_046740456.1"/>
</dbReference>
<feature type="domain" description="Trafficking protein particle complex subunit 11" evidence="2">
    <location>
        <begin position="261"/>
        <end position="515"/>
    </location>
</feature>
<dbReference type="Pfam" id="PF07919">
    <property type="entry name" value="Gryzun"/>
    <property type="match status" value="1"/>
</dbReference>
<organism evidence="3 4">
    <name type="scientific">Neodiprion lecontei</name>
    <name type="common">Redheaded pine sawfly</name>
    <dbReference type="NCBI Taxonomy" id="441921"/>
    <lineage>
        <taxon>Eukaryota</taxon>
        <taxon>Metazoa</taxon>
        <taxon>Ecdysozoa</taxon>
        <taxon>Arthropoda</taxon>
        <taxon>Hexapoda</taxon>
        <taxon>Insecta</taxon>
        <taxon>Pterygota</taxon>
        <taxon>Neoptera</taxon>
        <taxon>Endopterygota</taxon>
        <taxon>Hymenoptera</taxon>
        <taxon>Tenthredinoidea</taxon>
        <taxon>Diprionidae</taxon>
        <taxon>Diprioninae</taxon>
        <taxon>Neodiprion</taxon>
    </lineage>
</organism>
<gene>
    <name evidence="4" type="primary">LOC107217398</name>
</gene>
<dbReference type="PANTHER" id="PTHR14374">
    <property type="entry name" value="FOIE GRAS"/>
    <property type="match status" value="1"/>
</dbReference>
<evidence type="ECO:0000259" key="1">
    <source>
        <dbReference type="Pfam" id="PF07919"/>
    </source>
</evidence>
<dbReference type="GeneID" id="107217398"/>
<evidence type="ECO:0000313" key="3">
    <source>
        <dbReference type="Proteomes" id="UP000829291"/>
    </source>
</evidence>
<dbReference type="PANTHER" id="PTHR14374:SF0">
    <property type="entry name" value="TRAFFICKING PROTEIN PARTICLE COMPLEX SUBUNIT 11"/>
    <property type="match status" value="1"/>
</dbReference>
<sequence length="1110" mass="125552">MSELPAELTAKPLALIGVTGLDTVNNAIHRLIWDAFSNNRRPDSAAVQFKILSNAHEFPTVKPKRNSYEWYIPKGILKRNWMNKYLNDIPSVVVIFYDLDWNDSMWNEKKIECASRVQSLRAAIEGRSTKIAVVLIQHGAPPQPGAEDAATTERATALCAACELPAKSLYVLPHGDHLLGYTLRLENAFYDLAQNFYHLEARIVKNHRDHLNKTTHQYLFVRHQFKMGFLNELKQDQHMAHKHYQLAYNNLLDIRMVDTNALEIKTVASFINYKLCRLMFNLNLPRDAISQFRAHTDRFKLKVGPKELMFEHHAWMSGQFSTFAELFDEAIRQGLPAVQTQHPGYYFQLAAQHATLRQTACRDLCKDVNEYPEPDPLAGQDKLEYYGQRPWRPGKLSAEPADMAREAAAIQALQHKEKTTVNHSMIIIGLLGHAISQFKTYRCPRMRRHLVVQMADEYYNSRDYGKALTLLMHMLWDYRGERWPGLLTDILTKALRAAYLSTSLQDYLTLALEALGPTSCLPKDHQAAIYTNISNILQKNIPNPEPHLPETTAALAMEKWNIIVNKSEPFVITIDANNMATFMEVKARFTQKTYTVRSNVTIEVFIRNLYHQSMEFSKVSVTVNSPGYSSEFAVSDIQDKPVIFQEKETKKFLCQFQARQQDVGNEIQISTVSLYLGSDSNRCLIMRFSALGGENNVLDRTYPEIQQIRGSVLEFDNMRPLVSAEIEQEESSIKILADSATPGLLGEWLPININLSTSEQVASARLSIVLVPDGGNDQSTELRLSTNTKQEAGPITVDIPMIEKDQAIHKIVYIRAHSIGNRNIIMKVDYSNIEEVTYSREITYNLPMVKPFDITTQFYTTLFEPISKGFVYEPFIMMPNIICSSPSPITIIGTCIELGDSMQREDEEVQESALSGITLCNGEAGSEAYCIIPKAGSEQPASTGVYTIQWRRTNSPTDLVTSSSVTLSPLWVEETPVGLVAKLPAHGSVRTPLCVSYYLRNYSDYMITLQLTMDASDAFMFAGQKQVEVCILPQGERKIEWVLRPLVAGSVALPMLTLAMPSGAYIYYNNCLLSTQISEDDHKVSRSRLGEMLERSLPSHIYIMPQSQSV</sequence>
<evidence type="ECO:0000313" key="4">
    <source>
        <dbReference type="RefSeq" id="XP_046596412.1"/>
    </source>
</evidence>
<dbReference type="Proteomes" id="UP000829291">
    <property type="component" value="Chromosome 5"/>
</dbReference>
<reference evidence="4" key="1">
    <citation type="submission" date="2025-08" db="UniProtKB">
        <authorList>
            <consortium name="RefSeq"/>
        </authorList>
    </citation>
    <scope>IDENTIFICATION</scope>
    <source>
        <tissue evidence="4">Thorax and Abdomen</tissue>
    </source>
</reference>
<accession>A0ABM3G815</accession>